<feature type="region of interest" description="Disordered" evidence="1">
    <location>
        <begin position="67"/>
        <end position="184"/>
    </location>
</feature>
<dbReference type="EMBL" id="CP115859">
    <property type="protein sequence ID" value="WBV60961.1"/>
    <property type="molecule type" value="Genomic_DNA"/>
</dbReference>
<name>A0ABY7QMP7_9FLAO</name>
<protein>
    <submittedName>
        <fullName evidence="3">Uncharacterized protein</fullName>
    </submittedName>
</protein>
<feature type="chain" id="PRO_5046841047" evidence="2">
    <location>
        <begin position="23"/>
        <end position="184"/>
    </location>
</feature>
<feature type="compositionally biased region" description="Polar residues" evidence="1">
    <location>
        <begin position="74"/>
        <end position="139"/>
    </location>
</feature>
<evidence type="ECO:0000256" key="1">
    <source>
        <dbReference type="SAM" id="MobiDB-lite"/>
    </source>
</evidence>
<gene>
    <name evidence="3" type="ORF">PFY12_02290</name>
</gene>
<feature type="compositionally biased region" description="Polar residues" evidence="1">
    <location>
        <begin position="166"/>
        <end position="184"/>
    </location>
</feature>
<organism evidence="3 4">
    <name type="scientific">Chryseobacterium camelliae</name>
    <dbReference type="NCBI Taxonomy" id="1265445"/>
    <lineage>
        <taxon>Bacteria</taxon>
        <taxon>Pseudomonadati</taxon>
        <taxon>Bacteroidota</taxon>
        <taxon>Flavobacteriia</taxon>
        <taxon>Flavobacteriales</taxon>
        <taxon>Weeksellaceae</taxon>
        <taxon>Chryseobacterium group</taxon>
        <taxon>Chryseobacterium</taxon>
    </lineage>
</organism>
<evidence type="ECO:0000313" key="4">
    <source>
        <dbReference type="Proteomes" id="UP001210978"/>
    </source>
</evidence>
<feature type="signal peptide" evidence="2">
    <location>
        <begin position="1"/>
        <end position="22"/>
    </location>
</feature>
<accession>A0ABY7QMP7</accession>
<feature type="compositionally biased region" description="Basic and acidic residues" evidence="1">
    <location>
        <begin position="147"/>
        <end position="164"/>
    </location>
</feature>
<keyword evidence="4" id="KW-1185">Reference proteome</keyword>
<proteinExistence type="predicted"/>
<reference evidence="3 4" key="1">
    <citation type="submission" date="2023-01" db="EMBL/GenBank/DDBJ databases">
        <title>Complete genome of Chryseobacterium camelliae VAN22-5A.</title>
        <authorList>
            <person name="Zong G."/>
            <person name="Cao G."/>
        </authorList>
    </citation>
    <scope>NUCLEOTIDE SEQUENCE [LARGE SCALE GENOMIC DNA]</scope>
    <source>
        <strain evidence="3 4">VAN22-5A</strain>
    </source>
</reference>
<dbReference type="Proteomes" id="UP001210978">
    <property type="component" value="Chromosome"/>
</dbReference>
<evidence type="ECO:0000256" key="2">
    <source>
        <dbReference type="SAM" id="SignalP"/>
    </source>
</evidence>
<dbReference type="RefSeq" id="WP_271149268.1">
    <property type="nucleotide sequence ID" value="NZ_CP115859.1"/>
</dbReference>
<sequence length="184" mass="18860">MKNTLKLSVAVFGLFVATQAKAQILNGNVGGTVSSNVNTGKIISDAKNGTAATTGKVNDVVNKTKTSAEDATNKAKSTLKSGKEQNSATVRTESSVNTQASSNGTAGVEINTNSDATIQNGNSSGNSPSVKEQAQNASSKAGKKISTTKDHTETKIKKVSEKAKNITPSGQLNTQVSGQTHVGH</sequence>
<keyword evidence="2" id="KW-0732">Signal</keyword>
<evidence type="ECO:0000313" key="3">
    <source>
        <dbReference type="EMBL" id="WBV60961.1"/>
    </source>
</evidence>